<dbReference type="InterPro" id="IPR027417">
    <property type="entry name" value="P-loop_NTPase"/>
</dbReference>
<comment type="caution">
    <text evidence="1">The sequence shown here is derived from an EMBL/GenBank/DDBJ whole genome shotgun (WGS) entry which is preliminary data.</text>
</comment>
<gene>
    <name evidence="1" type="ORF">PACLA_8A021441</name>
</gene>
<organism evidence="1 2">
    <name type="scientific">Paramuricea clavata</name>
    <name type="common">Red gorgonian</name>
    <name type="synonym">Violescent sea-whip</name>
    <dbReference type="NCBI Taxonomy" id="317549"/>
    <lineage>
        <taxon>Eukaryota</taxon>
        <taxon>Metazoa</taxon>
        <taxon>Cnidaria</taxon>
        <taxon>Anthozoa</taxon>
        <taxon>Octocorallia</taxon>
        <taxon>Malacalcyonacea</taxon>
        <taxon>Plexauridae</taxon>
        <taxon>Paramuricea</taxon>
    </lineage>
</organism>
<name>A0A7D9LC98_PARCT</name>
<dbReference type="Proteomes" id="UP001152795">
    <property type="component" value="Unassembled WGS sequence"/>
</dbReference>
<accession>A0A7D9LC98</accession>
<protein>
    <submittedName>
        <fullName evidence="1">Uncharacterized protein</fullName>
    </submittedName>
</protein>
<dbReference type="EMBL" id="CACRXK020016688">
    <property type="protein sequence ID" value="CAB4030173.1"/>
    <property type="molecule type" value="Genomic_DNA"/>
</dbReference>
<dbReference type="AlphaFoldDB" id="A0A7D9LC98"/>
<dbReference type="Gene3D" id="3.40.50.300">
    <property type="entry name" value="P-loop containing nucleotide triphosphate hydrolases"/>
    <property type="match status" value="2"/>
</dbReference>
<dbReference type="OrthoDB" id="6052143at2759"/>
<evidence type="ECO:0000313" key="1">
    <source>
        <dbReference type="EMBL" id="CAB4030173.1"/>
    </source>
</evidence>
<keyword evidence="2" id="KW-1185">Reference proteome</keyword>
<evidence type="ECO:0000313" key="2">
    <source>
        <dbReference type="Proteomes" id="UP001152795"/>
    </source>
</evidence>
<proteinExistence type="predicted"/>
<dbReference type="SUPFAM" id="SSF52540">
    <property type="entry name" value="P-loop containing nucleoside triphosphate hydrolases"/>
    <property type="match status" value="1"/>
</dbReference>
<sequence length="396" mass="44969">MAADREAFSKTISEAVSRAVTDALTATLSPQLPRVDSHKGGLAIDKAKTRKISEPGKNLRPPLPYASVHPNFILKRFKTIITCSLIRLLLTVPEVPAKERVCRAWEIAAENSKGKKGEILSILTGDNVAVNASDEEKVEYILKHTYLITAQYRHILVDEAQDLPGNWLSLLYAMLEECEESNMWIFEDPFQVVRRNTTRQENGNFTKYSLTKVFRNTHNVFEAYQHCYRSLREQVTATEESFSEEELSQPCIDHDVYGLSPDYIRGENDDQLGDALVSTIKVLLSKRVPFSDVAVVTCSTEVNHVCKVLENENIMWKDADGRRTSSKQNKDNHPPVIVDSYQRFKGLEVKVLIFFIPSGWEPRPMDIYVGFSRSFCHLVVIGNSRMINKIKQDQGD</sequence>
<reference evidence="1" key="1">
    <citation type="submission" date="2020-04" db="EMBL/GenBank/DDBJ databases">
        <authorList>
            <person name="Alioto T."/>
            <person name="Alioto T."/>
            <person name="Gomez Garrido J."/>
        </authorList>
    </citation>
    <scope>NUCLEOTIDE SEQUENCE</scope>
    <source>
        <strain evidence="1">A484AB</strain>
    </source>
</reference>